<evidence type="ECO:0000256" key="2">
    <source>
        <dbReference type="SAM" id="Phobius"/>
    </source>
</evidence>
<reference evidence="4" key="2">
    <citation type="journal article" date="2021" name="PeerJ">
        <title>Extensive microbial diversity within the chicken gut microbiome revealed by metagenomics and culture.</title>
        <authorList>
            <person name="Gilroy R."/>
            <person name="Ravi A."/>
            <person name="Getino M."/>
            <person name="Pursley I."/>
            <person name="Horton D.L."/>
            <person name="Alikhan N.F."/>
            <person name="Baker D."/>
            <person name="Gharbi K."/>
            <person name="Hall N."/>
            <person name="Watson M."/>
            <person name="Adriaenssens E.M."/>
            <person name="Foster-Nyarko E."/>
            <person name="Jarju S."/>
            <person name="Secka A."/>
            <person name="Antonio M."/>
            <person name="Oren A."/>
            <person name="Chaudhuri R.R."/>
            <person name="La Ragione R."/>
            <person name="Hildebrand F."/>
            <person name="Pallen M.J."/>
        </authorList>
    </citation>
    <scope>NUCLEOTIDE SEQUENCE</scope>
    <source>
        <strain evidence="4">11300</strain>
    </source>
</reference>
<protein>
    <submittedName>
        <fullName evidence="4">LCP family protein</fullName>
    </submittedName>
</protein>
<feature type="transmembrane region" description="Helical" evidence="2">
    <location>
        <begin position="47"/>
        <end position="67"/>
    </location>
</feature>
<evidence type="ECO:0000259" key="3">
    <source>
        <dbReference type="Pfam" id="PF03816"/>
    </source>
</evidence>
<keyword evidence="2" id="KW-0812">Transmembrane</keyword>
<dbReference type="Gene3D" id="3.40.190.10">
    <property type="entry name" value="Periplasmic binding protein-like II"/>
    <property type="match status" value="1"/>
</dbReference>
<comment type="similarity">
    <text evidence="1">Belongs to the LytR/CpsA/Psr (LCP) family.</text>
</comment>
<name>A0A9D1L7T0_9FIRM</name>
<dbReference type="AlphaFoldDB" id="A0A9D1L7T0"/>
<evidence type="ECO:0000313" key="4">
    <source>
        <dbReference type="EMBL" id="HIU27111.1"/>
    </source>
</evidence>
<keyword evidence="2" id="KW-1133">Transmembrane helix</keyword>
<dbReference type="PANTHER" id="PTHR33392:SF6">
    <property type="entry name" value="POLYISOPRENYL-TEICHOIC ACID--PEPTIDOGLYCAN TEICHOIC ACID TRANSFERASE TAGU"/>
    <property type="match status" value="1"/>
</dbReference>
<proteinExistence type="inferred from homology"/>
<evidence type="ECO:0000256" key="1">
    <source>
        <dbReference type="ARBA" id="ARBA00006068"/>
    </source>
</evidence>
<dbReference type="SUPFAM" id="SSF53850">
    <property type="entry name" value="Periplasmic binding protein-like II"/>
    <property type="match status" value="1"/>
</dbReference>
<keyword evidence="2" id="KW-0472">Membrane</keyword>
<evidence type="ECO:0000313" key="5">
    <source>
        <dbReference type="Proteomes" id="UP000824091"/>
    </source>
</evidence>
<gene>
    <name evidence="4" type="ORF">IAD16_01860</name>
</gene>
<dbReference type="EMBL" id="DVMO01000030">
    <property type="protein sequence ID" value="HIU27111.1"/>
    <property type="molecule type" value="Genomic_DNA"/>
</dbReference>
<feature type="transmembrane region" description="Helical" evidence="2">
    <location>
        <begin position="21"/>
        <end position="41"/>
    </location>
</feature>
<dbReference type="Gene3D" id="3.40.630.190">
    <property type="entry name" value="LCP protein"/>
    <property type="match status" value="1"/>
</dbReference>
<feature type="domain" description="Cell envelope-related transcriptional attenuator" evidence="3">
    <location>
        <begin position="258"/>
        <end position="405"/>
    </location>
</feature>
<dbReference type="InterPro" id="IPR004474">
    <property type="entry name" value="LytR_CpsA_psr"/>
</dbReference>
<dbReference type="NCBIfam" id="TIGR00350">
    <property type="entry name" value="lytR_cpsA_psr"/>
    <property type="match status" value="1"/>
</dbReference>
<feature type="transmembrane region" description="Helical" evidence="2">
    <location>
        <begin position="88"/>
        <end position="107"/>
    </location>
</feature>
<dbReference type="InterPro" id="IPR050922">
    <property type="entry name" value="LytR/CpsA/Psr_CW_biosynth"/>
</dbReference>
<feature type="non-terminal residue" evidence="4">
    <location>
        <position position="407"/>
    </location>
</feature>
<organism evidence="4 5">
    <name type="scientific">Candidatus Fimisoma avicola</name>
    <dbReference type="NCBI Taxonomy" id="2840826"/>
    <lineage>
        <taxon>Bacteria</taxon>
        <taxon>Bacillati</taxon>
        <taxon>Bacillota</taxon>
        <taxon>Clostridia</taxon>
        <taxon>Eubacteriales</taxon>
        <taxon>Candidatus Fimisoma</taxon>
    </lineage>
</organism>
<dbReference type="PANTHER" id="PTHR33392">
    <property type="entry name" value="POLYISOPRENYL-TEICHOIC ACID--PEPTIDOGLYCAN TEICHOIC ACID TRANSFERASE TAGU"/>
    <property type="match status" value="1"/>
</dbReference>
<reference evidence="4" key="1">
    <citation type="submission" date="2020-10" db="EMBL/GenBank/DDBJ databases">
        <authorList>
            <person name="Gilroy R."/>
        </authorList>
    </citation>
    <scope>NUCLEOTIDE SEQUENCE</scope>
    <source>
        <strain evidence="4">11300</strain>
    </source>
</reference>
<comment type="caution">
    <text evidence="4">The sequence shown here is derived from an EMBL/GenBank/DDBJ whole genome shotgun (WGS) entry which is preliminary data.</text>
</comment>
<dbReference type="Pfam" id="PF03816">
    <property type="entry name" value="LytR_cpsA_psr"/>
    <property type="match status" value="1"/>
</dbReference>
<accession>A0A9D1L7T0</accession>
<sequence length="407" mass="44754">MRSERKQEEKKEQGNKRFATILAVIYIIATAALLVTTFMVGVVPMKYFAAIIAVLLVISFFILRSLLRKPDKPGKGKKPVRESKKRAASVFAIIMILISCTGTYYMANTLDFFGKISGTEQTHEYYVTVRSESEYDSLNDISGQTVGLMDLEDEVYTEAQDRLKAKAEVDFETIGAFDALASSLIEGQTDVIFLNSAYYDLAIEEVDGFTADTTRIIDTVDVTVDVQSNAKAVNVTKEPFNVYISGLDTTGSIGNISRSDVNMVMTVNPQTKTILLTSIPRDYYVDLATKGAKDKLTHSGLYGIDETTATVEDLLGIDINYYVKVNFTTVVKLVDTLGGITVNSDYSFSAKGLDGQTYSFTAGENYLSGEAALAFSRERYSFAEGDNQRVKNQQAVITGIINKCTSS</sequence>
<dbReference type="Proteomes" id="UP000824091">
    <property type="component" value="Unassembled WGS sequence"/>
</dbReference>